<dbReference type="Proteomes" id="UP000186104">
    <property type="component" value="Chromosome"/>
</dbReference>
<keyword evidence="3" id="KW-1185">Reference proteome</keyword>
<dbReference type="KEGG" id="dtm:BJL86_3318"/>
<dbReference type="EMBL" id="CP015961">
    <property type="protein sequence ID" value="ANI94077.1"/>
    <property type="molecule type" value="Genomic_DNA"/>
</dbReference>
<reference evidence="2 3" key="1">
    <citation type="submission" date="2016-06" db="EMBL/GenBank/DDBJ databases">
        <title>Complete genome sequence of a saline-alkali tolerant type strain Dietzia timorensis ID05-A0528T.</title>
        <authorList>
            <person name="Wu X."/>
        </authorList>
    </citation>
    <scope>NUCLEOTIDE SEQUENCE [LARGE SCALE GENOMIC DNA]</scope>
    <source>
        <strain evidence="2 3">ID05-A0528</strain>
    </source>
</reference>
<dbReference type="STRING" id="499555.BJL86_3318"/>
<dbReference type="Pfam" id="PF00106">
    <property type="entry name" value="adh_short"/>
    <property type="match status" value="1"/>
</dbReference>
<sequence>MRFHPVESAHPRRRCADTVGTMSTDNPSDSEASVETTTPSTRVALVTGGSRGVGQGVARALADAGWHVYVTGRSAERLAATIEGREHSIFPLEVDHSDDARVEAAFDEIRTRSGRLDLLVNNVWTNPKGFMGFGSTFWERPVDDWDSLIGIGLRAHYVASVEAAKIMVPQGSGQIVHISSFGSRAPFHTVLYGMSKTALDKMAADMAHDLRETGVRCNSLWLGLIRTELLLSFGMEEFNGFPLDRAEDPEFVGRVIAALAEDPDIRSGDTIITAEYGRGHGIVNNDGAQPISHRGAFGGGPLFPPVTDAQLGLDTADEVAEHTGKSGAAENVAGH</sequence>
<protein>
    <submittedName>
        <fullName evidence="2">Dehydrogenase/reductase SDR family member 1</fullName>
    </submittedName>
</protein>
<dbReference type="Gene3D" id="3.40.50.720">
    <property type="entry name" value="NAD(P)-binding Rossmann-like Domain"/>
    <property type="match status" value="1"/>
</dbReference>
<organism evidence="2 3">
    <name type="scientific">Dietzia timorensis</name>
    <dbReference type="NCBI Taxonomy" id="499555"/>
    <lineage>
        <taxon>Bacteria</taxon>
        <taxon>Bacillati</taxon>
        <taxon>Actinomycetota</taxon>
        <taxon>Actinomycetes</taxon>
        <taxon>Mycobacteriales</taxon>
        <taxon>Dietziaceae</taxon>
        <taxon>Dietzia</taxon>
    </lineage>
</organism>
<dbReference type="InterPro" id="IPR036291">
    <property type="entry name" value="NAD(P)-bd_dom_sf"/>
</dbReference>
<dbReference type="PANTHER" id="PTHR44147">
    <property type="entry name" value="DEHYDROGENASE/REDUCTASE SDR FAMILY MEMBER 1"/>
    <property type="match status" value="1"/>
</dbReference>
<feature type="compositionally biased region" description="Polar residues" evidence="1">
    <location>
        <begin position="20"/>
        <end position="39"/>
    </location>
</feature>
<feature type="region of interest" description="Disordered" evidence="1">
    <location>
        <begin position="1"/>
        <end position="39"/>
    </location>
</feature>
<evidence type="ECO:0000313" key="3">
    <source>
        <dbReference type="Proteomes" id="UP000186104"/>
    </source>
</evidence>
<dbReference type="PANTHER" id="PTHR44147:SF2">
    <property type="entry name" value="DEHYDROGENASE_REDUCTASE SDR FAMILY MEMBER 1"/>
    <property type="match status" value="1"/>
</dbReference>
<dbReference type="InterPro" id="IPR002347">
    <property type="entry name" value="SDR_fam"/>
</dbReference>
<accession>A0A173LRA6</accession>
<feature type="compositionally biased region" description="Basic and acidic residues" evidence="1">
    <location>
        <begin position="1"/>
        <end position="16"/>
    </location>
</feature>
<dbReference type="SUPFAM" id="SSF51735">
    <property type="entry name" value="NAD(P)-binding Rossmann-fold domains"/>
    <property type="match status" value="1"/>
</dbReference>
<evidence type="ECO:0000313" key="2">
    <source>
        <dbReference type="EMBL" id="ANI94077.1"/>
    </source>
</evidence>
<dbReference type="AlphaFoldDB" id="A0A173LRA6"/>
<gene>
    <name evidence="2" type="ORF">BJL86_3318</name>
</gene>
<dbReference type="PRINTS" id="PR00081">
    <property type="entry name" value="GDHRDH"/>
</dbReference>
<proteinExistence type="predicted"/>
<name>A0A173LRA6_9ACTN</name>
<evidence type="ECO:0000256" key="1">
    <source>
        <dbReference type="SAM" id="MobiDB-lite"/>
    </source>
</evidence>